<dbReference type="InterPro" id="IPR051054">
    <property type="entry name" value="SorC_transcr_regulators"/>
</dbReference>
<keyword evidence="8" id="KW-1185">Reference proteome</keyword>
<keyword evidence="4" id="KW-0804">Transcription</keyword>
<accession>A0ABZ2N500</accession>
<dbReference type="InterPro" id="IPR048715">
    <property type="entry name" value="CggR_N"/>
</dbReference>
<dbReference type="EMBL" id="CP147404">
    <property type="protein sequence ID" value="WXB92672.1"/>
    <property type="molecule type" value="Genomic_DNA"/>
</dbReference>
<organism evidence="7 8">
    <name type="scientific">Bacillus kandeliae</name>
    <dbReference type="NCBI Taxonomy" id="3129297"/>
    <lineage>
        <taxon>Bacteria</taxon>
        <taxon>Bacillati</taxon>
        <taxon>Bacillota</taxon>
        <taxon>Bacilli</taxon>
        <taxon>Bacillales</taxon>
        <taxon>Bacillaceae</taxon>
        <taxon>Bacillus</taxon>
    </lineage>
</organism>
<feature type="domain" description="Sugar-binding" evidence="5">
    <location>
        <begin position="93"/>
        <end position="340"/>
    </location>
</feature>
<comment type="similarity">
    <text evidence="1">Belongs to the SorC transcriptional regulatory family.</text>
</comment>
<reference evidence="7 8" key="1">
    <citation type="submission" date="2024-02" db="EMBL/GenBank/DDBJ databases">
        <title>Seven novel Bacillus-like species.</title>
        <authorList>
            <person name="Liu G."/>
        </authorList>
    </citation>
    <scope>NUCLEOTIDE SEQUENCE [LARGE SCALE GENOMIC DNA]</scope>
    <source>
        <strain evidence="7 8">FJAT-52991</strain>
    </source>
</reference>
<dbReference type="InterPro" id="IPR007324">
    <property type="entry name" value="Sugar-bd_dom_put"/>
</dbReference>
<evidence type="ECO:0000256" key="4">
    <source>
        <dbReference type="ARBA" id="ARBA00023163"/>
    </source>
</evidence>
<name>A0ABZ2N500_9BACI</name>
<dbReference type="Gene3D" id="3.40.50.1360">
    <property type="match status" value="1"/>
</dbReference>
<gene>
    <name evidence="7" type="ORF">WDJ61_15800</name>
</gene>
<dbReference type="Gene3D" id="1.10.10.10">
    <property type="entry name" value="Winged helix-like DNA-binding domain superfamily/Winged helix DNA-binding domain"/>
    <property type="match status" value="1"/>
</dbReference>
<proteinExistence type="inferred from homology"/>
<dbReference type="InterPro" id="IPR036390">
    <property type="entry name" value="WH_DNA-bd_sf"/>
</dbReference>
<feature type="domain" description="CggR N-terminal DNA binding" evidence="6">
    <location>
        <begin position="18"/>
        <end position="88"/>
    </location>
</feature>
<evidence type="ECO:0000313" key="7">
    <source>
        <dbReference type="EMBL" id="WXB92672.1"/>
    </source>
</evidence>
<dbReference type="SUPFAM" id="SSF46785">
    <property type="entry name" value="Winged helix' DNA-binding domain"/>
    <property type="match status" value="1"/>
</dbReference>
<evidence type="ECO:0000259" key="5">
    <source>
        <dbReference type="Pfam" id="PF04198"/>
    </source>
</evidence>
<evidence type="ECO:0000259" key="6">
    <source>
        <dbReference type="Pfam" id="PF21715"/>
    </source>
</evidence>
<dbReference type="RefSeq" id="WP_338751408.1">
    <property type="nucleotide sequence ID" value="NZ_CP147404.1"/>
</dbReference>
<sequence>MRTFIDIQKRLLPDLLHVLQKRYEILQSIRLAQPVGRRLLAQSLGLTERVLRSEVEFLKKQALIDFQSKGMVLTADGESVLEDLQGLMGEIKGIHMMEQQLKTRYGLDEVTIVQGDSDQSPWVKKELGTASVNCIKKRLIAQNIIAVTGGTTMLEAARAMNEQFSDGKDIIFVPARGGIGEDVQMQANSIVAQMALNTGRTHKVLYAPDQMSPKAQQSIMKEPAIKEVLAIIKSANIVIHGIGEALMMAKRRNTSEEDRQKITQGQAVAEAFGYYFDEAGTVVHKIATIGLQLDDLKQAHEVIAVAGGASKGKAIHSYLQGAPKATVLITDEAAAAYLLSEEK</sequence>
<dbReference type="SUPFAM" id="SSF100950">
    <property type="entry name" value="NagB/RpiA/CoA transferase-like"/>
    <property type="match status" value="1"/>
</dbReference>
<keyword evidence="3" id="KW-0238">DNA-binding</keyword>
<dbReference type="Pfam" id="PF21715">
    <property type="entry name" value="CggR_N"/>
    <property type="match status" value="1"/>
</dbReference>
<dbReference type="InterPro" id="IPR036388">
    <property type="entry name" value="WH-like_DNA-bd_sf"/>
</dbReference>
<evidence type="ECO:0000256" key="3">
    <source>
        <dbReference type="ARBA" id="ARBA00023125"/>
    </source>
</evidence>
<evidence type="ECO:0000256" key="2">
    <source>
        <dbReference type="ARBA" id="ARBA00023015"/>
    </source>
</evidence>
<keyword evidence="2" id="KW-0805">Transcription regulation</keyword>
<dbReference type="InterPro" id="IPR037171">
    <property type="entry name" value="NagB/RpiA_transferase-like"/>
</dbReference>
<evidence type="ECO:0000256" key="1">
    <source>
        <dbReference type="ARBA" id="ARBA00010466"/>
    </source>
</evidence>
<evidence type="ECO:0000313" key="8">
    <source>
        <dbReference type="Proteomes" id="UP001387364"/>
    </source>
</evidence>
<dbReference type="Proteomes" id="UP001387364">
    <property type="component" value="Chromosome"/>
</dbReference>
<dbReference type="PANTHER" id="PTHR34294:SF5">
    <property type="entry name" value="CENTRAL GLYCOLYTIC GENES REGULATOR"/>
    <property type="match status" value="1"/>
</dbReference>
<dbReference type="PANTHER" id="PTHR34294">
    <property type="entry name" value="TRANSCRIPTIONAL REGULATOR-RELATED"/>
    <property type="match status" value="1"/>
</dbReference>
<protein>
    <submittedName>
        <fullName evidence="7">Sugar-binding domain-containing protein</fullName>
    </submittedName>
</protein>
<dbReference type="Pfam" id="PF04198">
    <property type="entry name" value="Sugar-bind"/>
    <property type="match status" value="1"/>
</dbReference>